<comment type="similarity">
    <text evidence="1">Belongs to the UPF0065 (bug) family.</text>
</comment>
<gene>
    <name evidence="2" type="ORF">IRZ65_09675</name>
</gene>
<evidence type="ECO:0000313" key="2">
    <source>
        <dbReference type="EMBL" id="MBF8640954.1"/>
    </source>
</evidence>
<evidence type="ECO:0000256" key="1">
    <source>
        <dbReference type="ARBA" id="ARBA00006987"/>
    </source>
</evidence>
<comment type="caution">
    <text evidence="2">The sequence shown here is derived from an EMBL/GenBank/DDBJ whole genome shotgun (WGS) entry which is preliminary data.</text>
</comment>
<reference evidence="2 3" key="1">
    <citation type="submission" date="2020-10" db="EMBL/GenBank/DDBJ databases">
        <title>Genome sequences of Pseudomonas isolates.</title>
        <authorList>
            <person name="Wessels L."/>
            <person name="Reich F."/>
            <person name="Hammerl J."/>
        </authorList>
    </citation>
    <scope>NUCLEOTIDE SEQUENCE [LARGE SCALE GENOMIC DNA]</scope>
    <source>
        <strain evidence="2 3">20-MO00624-0</strain>
    </source>
</reference>
<dbReference type="InterPro" id="IPR042100">
    <property type="entry name" value="Bug_dom1"/>
</dbReference>
<dbReference type="EMBL" id="JADMCD010000003">
    <property type="protein sequence ID" value="MBF8640954.1"/>
    <property type="molecule type" value="Genomic_DNA"/>
</dbReference>
<dbReference type="InterPro" id="IPR005064">
    <property type="entry name" value="BUG"/>
</dbReference>
<keyword evidence="3" id="KW-1185">Reference proteome</keyword>
<evidence type="ECO:0000313" key="3">
    <source>
        <dbReference type="Proteomes" id="UP000626180"/>
    </source>
</evidence>
<sequence length="62" mass="6733">MSRTHVWLVALAKQATPDGTTILQAVSASMSLLPNVYDSIEYDPINDFTPLALLGTTLMLLL</sequence>
<name>A0ABS0FKS1_PSELU</name>
<protein>
    <submittedName>
        <fullName evidence="2">Uncharacterized protein</fullName>
    </submittedName>
</protein>
<dbReference type="Pfam" id="PF03401">
    <property type="entry name" value="TctC"/>
    <property type="match status" value="1"/>
</dbReference>
<organism evidence="2 3">
    <name type="scientific">Pseudomonas luteola</name>
    <dbReference type="NCBI Taxonomy" id="47886"/>
    <lineage>
        <taxon>Bacteria</taxon>
        <taxon>Pseudomonadati</taxon>
        <taxon>Pseudomonadota</taxon>
        <taxon>Gammaproteobacteria</taxon>
        <taxon>Pseudomonadales</taxon>
        <taxon>Pseudomonadaceae</taxon>
        <taxon>Pseudomonas</taxon>
    </lineage>
</organism>
<dbReference type="Proteomes" id="UP000626180">
    <property type="component" value="Unassembled WGS sequence"/>
</dbReference>
<dbReference type="Gene3D" id="3.40.190.150">
    <property type="entry name" value="Bordetella uptake gene, domain 1"/>
    <property type="match status" value="1"/>
</dbReference>
<accession>A0ABS0FKS1</accession>
<proteinExistence type="inferred from homology"/>